<evidence type="ECO:0000313" key="1">
    <source>
        <dbReference type="EMBL" id="PWJ74710.1"/>
    </source>
</evidence>
<dbReference type="Proteomes" id="UP000245412">
    <property type="component" value="Unassembled WGS sequence"/>
</dbReference>
<organism evidence="1 2">
    <name type="scientific">Murimonas intestini</name>
    <dbReference type="NCBI Taxonomy" id="1337051"/>
    <lineage>
        <taxon>Bacteria</taxon>
        <taxon>Bacillati</taxon>
        <taxon>Bacillota</taxon>
        <taxon>Clostridia</taxon>
        <taxon>Lachnospirales</taxon>
        <taxon>Lachnospiraceae</taxon>
        <taxon>Murimonas</taxon>
    </lineage>
</organism>
<gene>
    <name evidence="1" type="ORF">C7383_108140</name>
</gene>
<dbReference type="AlphaFoldDB" id="A0AB73T2F5"/>
<reference evidence="1 2" key="1">
    <citation type="submission" date="2018-05" db="EMBL/GenBank/DDBJ databases">
        <authorList>
            <person name="Goeker M."/>
            <person name="Huntemann M."/>
            <person name="Clum A."/>
            <person name="Pillay M."/>
            <person name="Palaniappan K."/>
            <person name="Varghese N."/>
            <person name="Mikhailova N."/>
            <person name="Stamatis D."/>
            <person name="Reddy T."/>
            <person name="Daum C."/>
            <person name="Shapiro N."/>
            <person name="Ivanova N."/>
            <person name="Kyrpides N."/>
            <person name="Woyke T."/>
        </authorList>
    </citation>
    <scope>NUCLEOTIDE SEQUENCE [LARGE SCALE GENOMIC DNA]</scope>
    <source>
        <strain evidence="1 2">DSM 26524</strain>
    </source>
</reference>
<dbReference type="RefSeq" id="WP_109627404.1">
    <property type="nucleotide sequence ID" value="NZ_JANKBI010000006.1"/>
</dbReference>
<keyword evidence="2" id="KW-1185">Reference proteome</keyword>
<accession>A0AB73T2F5</accession>
<protein>
    <submittedName>
        <fullName evidence="1">Uncharacterized protein</fullName>
    </submittedName>
</protein>
<dbReference type="EMBL" id="QGGY01000008">
    <property type="protein sequence ID" value="PWJ74710.1"/>
    <property type="molecule type" value="Genomic_DNA"/>
</dbReference>
<proteinExistence type="predicted"/>
<sequence length="67" mass="7770">MDKIKEKNNININADTKTDCPCKRTSCERHGNCHACRAHHRSMKKLVLTACERLEAKKQKQKRPPIL</sequence>
<name>A0AB73T2F5_9FIRM</name>
<evidence type="ECO:0000313" key="2">
    <source>
        <dbReference type="Proteomes" id="UP000245412"/>
    </source>
</evidence>
<comment type="caution">
    <text evidence="1">The sequence shown here is derived from an EMBL/GenBank/DDBJ whole genome shotgun (WGS) entry which is preliminary data.</text>
</comment>